<gene>
    <name evidence="2" type="ORF">G443_000941</name>
</gene>
<reference evidence="2 3" key="2">
    <citation type="submission" date="2022-06" db="EMBL/GenBank/DDBJ databases">
        <title>Genomic Encyclopedia of Type Strains, Phase I: the one thousand microbial genomes (KMG-I) project.</title>
        <authorList>
            <person name="Kyrpides N."/>
        </authorList>
    </citation>
    <scope>NUCLEOTIDE SEQUENCE [LARGE SCALE GENOMIC DNA]</scope>
    <source>
        <strain evidence="2 3">DSM 43889</strain>
    </source>
</reference>
<sequence length="49" mass="5589">MDEDDDGRLSAIENTSNEQVGSRQRAEGNNDWWIVSRGLGKLLNEIRSR</sequence>
<organism evidence="2 3">
    <name type="scientific">Actinoalloteichus caeruleus DSM 43889</name>
    <dbReference type="NCBI Taxonomy" id="1120930"/>
    <lineage>
        <taxon>Bacteria</taxon>
        <taxon>Bacillati</taxon>
        <taxon>Actinomycetota</taxon>
        <taxon>Actinomycetes</taxon>
        <taxon>Pseudonocardiales</taxon>
        <taxon>Pseudonocardiaceae</taxon>
        <taxon>Actinoalloteichus</taxon>
        <taxon>Actinoalloteichus cyanogriseus</taxon>
    </lineage>
</organism>
<name>A0ABT1JFX1_ACTCY</name>
<evidence type="ECO:0000313" key="3">
    <source>
        <dbReference type="Proteomes" id="UP000791080"/>
    </source>
</evidence>
<evidence type="ECO:0000256" key="1">
    <source>
        <dbReference type="SAM" id="MobiDB-lite"/>
    </source>
</evidence>
<dbReference type="EMBL" id="AUBJ02000001">
    <property type="protein sequence ID" value="MCP2330671.1"/>
    <property type="molecule type" value="Genomic_DNA"/>
</dbReference>
<reference evidence="2 3" key="1">
    <citation type="submission" date="2013-07" db="EMBL/GenBank/DDBJ databases">
        <authorList>
            <consortium name="DOE Joint Genome Institute"/>
            <person name="Reeve W."/>
            <person name="Huntemann M."/>
            <person name="Han J."/>
            <person name="Chen A."/>
            <person name="Kyrpides N."/>
            <person name="Mavromatis K."/>
            <person name="Markowitz V."/>
            <person name="Palaniappan K."/>
            <person name="Ivanova N."/>
            <person name="Schaumberg A."/>
            <person name="Pati A."/>
            <person name="Liolios K."/>
            <person name="Nordberg H.P."/>
            <person name="Cantor M.N."/>
            <person name="Hua S.X."/>
            <person name="Woyke T."/>
        </authorList>
    </citation>
    <scope>NUCLEOTIDE SEQUENCE [LARGE SCALE GENOMIC DNA]</scope>
    <source>
        <strain evidence="2 3">DSM 43889</strain>
    </source>
</reference>
<accession>A0ABT1JFX1</accession>
<feature type="region of interest" description="Disordered" evidence="1">
    <location>
        <begin position="1"/>
        <end position="27"/>
    </location>
</feature>
<protein>
    <submittedName>
        <fullName evidence="2">Uncharacterized protein</fullName>
    </submittedName>
</protein>
<dbReference type="Proteomes" id="UP000791080">
    <property type="component" value="Unassembled WGS sequence"/>
</dbReference>
<proteinExistence type="predicted"/>
<comment type="caution">
    <text evidence="2">The sequence shown here is derived from an EMBL/GenBank/DDBJ whole genome shotgun (WGS) entry which is preliminary data.</text>
</comment>
<keyword evidence="3" id="KW-1185">Reference proteome</keyword>
<feature type="compositionally biased region" description="Polar residues" evidence="1">
    <location>
        <begin position="12"/>
        <end position="22"/>
    </location>
</feature>
<evidence type="ECO:0000313" key="2">
    <source>
        <dbReference type="EMBL" id="MCP2330671.1"/>
    </source>
</evidence>
<dbReference type="RefSeq" id="WP_155886255.1">
    <property type="nucleotide sequence ID" value="NZ_AUBJ02000001.1"/>
</dbReference>